<dbReference type="InterPro" id="IPR045724">
    <property type="entry name" value="DUF6078"/>
</dbReference>
<sequence>MNPETALSQIPFDYALCLDHECPKAANCLRQLSVQSMPADKEYWNIVSPKRLAALKGDCPFFRTSEKVRYAKGFMNLLDNLPYNKRRTVISLLIARFGQRTYYRIRKGERLLSPDEQRTVLNIIGQPEANIESAFDAYVEGYAW</sequence>
<dbReference type="RefSeq" id="WP_136008747.1">
    <property type="nucleotide sequence ID" value="NZ_SRYZ01000001.1"/>
</dbReference>
<keyword evidence="2" id="KW-1185">Reference proteome</keyword>
<dbReference type="Pfam" id="PF19555">
    <property type="entry name" value="DUF6078"/>
    <property type="match status" value="1"/>
</dbReference>
<evidence type="ECO:0000313" key="1">
    <source>
        <dbReference type="EMBL" id="TGY09719.1"/>
    </source>
</evidence>
<protein>
    <submittedName>
        <fullName evidence="1">Uncharacterized protein</fullName>
    </submittedName>
</protein>
<reference evidence="1 2" key="1">
    <citation type="submission" date="2019-04" db="EMBL/GenBank/DDBJ databases">
        <title>Microbes associate with the intestines of laboratory mice.</title>
        <authorList>
            <person name="Navarre W."/>
            <person name="Wong E."/>
            <person name="Huang K."/>
            <person name="Tropini C."/>
            <person name="Ng K."/>
            <person name="Yu B."/>
        </authorList>
    </citation>
    <scope>NUCLEOTIDE SEQUENCE [LARGE SCALE GENOMIC DNA]</scope>
    <source>
        <strain evidence="1 2">NM69_E16B</strain>
    </source>
</reference>
<evidence type="ECO:0000313" key="2">
    <source>
        <dbReference type="Proteomes" id="UP000310532"/>
    </source>
</evidence>
<dbReference type="AlphaFoldDB" id="A0A4S2B6A4"/>
<name>A0A4S2B6A4_9BACE</name>
<accession>A0A4S2B6A4</accession>
<comment type="caution">
    <text evidence="1">The sequence shown here is derived from an EMBL/GenBank/DDBJ whole genome shotgun (WGS) entry which is preliminary data.</text>
</comment>
<dbReference type="EMBL" id="SRYZ01000001">
    <property type="protein sequence ID" value="TGY09719.1"/>
    <property type="molecule type" value="Genomic_DNA"/>
</dbReference>
<gene>
    <name evidence="1" type="ORF">E5355_00685</name>
</gene>
<proteinExistence type="predicted"/>
<dbReference type="Proteomes" id="UP000310532">
    <property type="component" value="Unassembled WGS sequence"/>
</dbReference>
<organism evidence="1 2">
    <name type="scientific">Bacteroides muris</name>
    <name type="common">ex Afrizal et al. 2022</name>
    <dbReference type="NCBI Taxonomy" id="2516960"/>
    <lineage>
        <taxon>Bacteria</taxon>
        <taxon>Pseudomonadati</taxon>
        <taxon>Bacteroidota</taxon>
        <taxon>Bacteroidia</taxon>
        <taxon>Bacteroidales</taxon>
        <taxon>Bacteroidaceae</taxon>
        <taxon>Bacteroides</taxon>
    </lineage>
</organism>